<name>A0A1G7TQZ1_9BACT</name>
<protein>
    <submittedName>
        <fullName evidence="3">Lipoate-protein ligase A</fullName>
    </submittedName>
</protein>
<sequence length="237" mass="27478">MKYITLPDTIERRLSFYLAMEEYVARHIDEDDCFFMWQVQPSVIFGRHQVAENEVNFDYCKQHGIQVYRRKSGGGCVYADKDNVMFSYVTKEENVGLTFNRFVNMLLLVLRKLGVEATGTTHNDVMIGDRKVSGTAYYHLPGHSIVHATMLYDTNMEHMLNAITPGPEKLQAKGIQSVRQRITLLKDYIPLTLEEFKSFVRTTLCEGERMLTPEEVKGIEELEQTYLREDFVKLIKS</sequence>
<dbReference type="Proteomes" id="UP000198779">
    <property type="component" value="Unassembled WGS sequence"/>
</dbReference>
<evidence type="ECO:0000256" key="1">
    <source>
        <dbReference type="ARBA" id="ARBA00005085"/>
    </source>
</evidence>
<dbReference type="PROSITE" id="PS51733">
    <property type="entry name" value="BPL_LPL_CATALYTIC"/>
    <property type="match status" value="1"/>
</dbReference>
<accession>A0A1G7TQZ1</accession>
<dbReference type="Gene3D" id="3.30.930.10">
    <property type="entry name" value="Bira Bifunctional Protein, Domain 2"/>
    <property type="match status" value="1"/>
</dbReference>
<feature type="domain" description="BPL/LPL catalytic" evidence="2">
    <location>
        <begin position="28"/>
        <end position="212"/>
    </location>
</feature>
<evidence type="ECO:0000259" key="2">
    <source>
        <dbReference type="PROSITE" id="PS51733"/>
    </source>
</evidence>
<keyword evidence="4" id="KW-1185">Reference proteome</keyword>
<dbReference type="SUPFAM" id="SSF55681">
    <property type="entry name" value="Class II aaRS and biotin synthetases"/>
    <property type="match status" value="1"/>
</dbReference>
<dbReference type="STRING" id="645274.SAMN04487901_103105"/>
<dbReference type="InterPro" id="IPR004562">
    <property type="entry name" value="LipoylTrfase_LipoateP_Ligase"/>
</dbReference>
<dbReference type="RefSeq" id="WP_091815091.1">
    <property type="nucleotide sequence ID" value="NZ_CP091791.1"/>
</dbReference>
<gene>
    <name evidence="3" type="ORF">SAMN04487901_103105</name>
</gene>
<dbReference type="GO" id="GO:0016874">
    <property type="term" value="F:ligase activity"/>
    <property type="evidence" value="ECO:0007669"/>
    <property type="project" value="UniProtKB-KW"/>
</dbReference>
<proteinExistence type="predicted"/>
<dbReference type="UniPathway" id="UPA00537">
    <property type="reaction ID" value="UER00595"/>
</dbReference>
<dbReference type="InterPro" id="IPR045864">
    <property type="entry name" value="aa-tRNA-synth_II/BPL/LPL"/>
</dbReference>
<evidence type="ECO:0000313" key="4">
    <source>
        <dbReference type="Proteomes" id="UP000198779"/>
    </source>
</evidence>
<reference evidence="4" key="1">
    <citation type="submission" date="2016-10" db="EMBL/GenBank/DDBJ databases">
        <authorList>
            <person name="Varghese N."/>
            <person name="Submissions S."/>
        </authorList>
    </citation>
    <scope>NUCLEOTIDE SEQUENCE [LARGE SCALE GENOMIC DNA]</scope>
    <source>
        <strain evidence="4">BP1-148</strain>
    </source>
</reference>
<dbReference type="GO" id="GO:0005737">
    <property type="term" value="C:cytoplasm"/>
    <property type="evidence" value="ECO:0007669"/>
    <property type="project" value="TreeGrafter"/>
</dbReference>
<dbReference type="GO" id="GO:0017118">
    <property type="term" value="F:lipoyltransferase activity"/>
    <property type="evidence" value="ECO:0007669"/>
    <property type="project" value="TreeGrafter"/>
</dbReference>
<dbReference type="InterPro" id="IPR004143">
    <property type="entry name" value="BPL_LPL_catalytic"/>
</dbReference>
<keyword evidence="3" id="KW-0436">Ligase</keyword>
<dbReference type="PANTHER" id="PTHR12561:SF3">
    <property type="entry name" value="LIPOYLTRANSFERASE 1, MITOCHONDRIAL"/>
    <property type="match status" value="1"/>
</dbReference>
<dbReference type="GO" id="GO:0009249">
    <property type="term" value="P:protein lipoylation"/>
    <property type="evidence" value="ECO:0007669"/>
    <property type="project" value="InterPro"/>
</dbReference>
<dbReference type="AlphaFoldDB" id="A0A1G7TQZ1"/>
<organism evidence="3 4">
    <name type="scientific">Prevotella communis</name>
    <dbReference type="NCBI Taxonomy" id="2913614"/>
    <lineage>
        <taxon>Bacteria</taxon>
        <taxon>Pseudomonadati</taxon>
        <taxon>Bacteroidota</taxon>
        <taxon>Bacteroidia</taxon>
        <taxon>Bacteroidales</taxon>
        <taxon>Prevotellaceae</taxon>
        <taxon>Prevotella</taxon>
    </lineage>
</organism>
<dbReference type="CDD" id="cd16443">
    <property type="entry name" value="LplA"/>
    <property type="match status" value="1"/>
</dbReference>
<dbReference type="PANTHER" id="PTHR12561">
    <property type="entry name" value="LIPOATE-PROTEIN LIGASE"/>
    <property type="match status" value="1"/>
</dbReference>
<dbReference type="Pfam" id="PF21948">
    <property type="entry name" value="LplA-B_cat"/>
    <property type="match status" value="1"/>
</dbReference>
<comment type="pathway">
    <text evidence="1">Protein modification; protein lipoylation via exogenous pathway; protein N(6)-(lipoyl)lysine from lipoate: step 2/2.</text>
</comment>
<evidence type="ECO:0000313" key="3">
    <source>
        <dbReference type="EMBL" id="SDG37707.1"/>
    </source>
</evidence>
<dbReference type="EMBL" id="FNCQ01000003">
    <property type="protein sequence ID" value="SDG37707.1"/>
    <property type="molecule type" value="Genomic_DNA"/>
</dbReference>